<evidence type="ECO:0000313" key="9">
    <source>
        <dbReference type="EMBL" id="MDO5987580.1"/>
    </source>
</evidence>
<evidence type="ECO:0000256" key="3">
    <source>
        <dbReference type="ARBA" id="ARBA00022452"/>
    </source>
</evidence>
<dbReference type="Pfam" id="PF13715">
    <property type="entry name" value="CarbopepD_reg_2"/>
    <property type="match status" value="1"/>
</dbReference>
<evidence type="ECO:0000256" key="6">
    <source>
        <dbReference type="ARBA" id="ARBA00023237"/>
    </source>
</evidence>
<dbReference type="NCBIfam" id="TIGR04056">
    <property type="entry name" value="OMP_RagA_SusC"/>
    <property type="match status" value="1"/>
</dbReference>
<dbReference type="InterPro" id="IPR023996">
    <property type="entry name" value="TonB-dep_OMP_SusC/RagA"/>
</dbReference>
<accession>A0ABT8X1X5</accession>
<keyword evidence="4 7" id="KW-0812">Transmembrane</keyword>
<dbReference type="Gene3D" id="2.40.170.20">
    <property type="entry name" value="TonB-dependent receptor, beta-barrel domain"/>
    <property type="match status" value="1"/>
</dbReference>
<feature type="domain" description="TonB-dependent receptor plug" evidence="8">
    <location>
        <begin position="229"/>
        <end position="338"/>
    </location>
</feature>
<gene>
    <name evidence="9" type="ORF">Q4Q39_09240</name>
</gene>
<dbReference type="Pfam" id="PF07715">
    <property type="entry name" value="Plug"/>
    <property type="match status" value="1"/>
</dbReference>
<reference evidence="9" key="1">
    <citation type="submission" date="2023-07" db="EMBL/GenBank/DDBJ databases">
        <title>Two novel species in the genus Flavivirga.</title>
        <authorList>
            <person name="Kwon K."/>
        </authorList>
    </citation>
    <scope>NUCLEOTIDE SEQUENCE</scope>
    <source>
        <strain evidence="9">KACC 14157</strain>
    </source>
</reference>
<dbReference type="NCBIfam" id="TIGR04057">
    <property type="entry name" value="SusC_RagA_signa"/>
    <property type="match status" value="1"/>
</dbReference>
<keyword evidence="2 7" id="KW-0813">Transport</keyword>
<dbReference type="InterPro" id="IPR008969">
    <property type="entry name" value="CarboxyPept-like_regulatory"/>
</dbReference>
<dbReference type="InterPro" id="IPR023997">
    <property type="entry name" value="TonB-dep_OMP_SusC/RagA_CS"/>
</dbReference>
<dbReference type="Gene3D" id="2.60.40.1120">
    <property type="entry name" value="Carboxypeptidase-like, regulatory domain"/>
    <property type="match status" value="1"/>
</dbReference>
<keyword evidence="9" id="KW-0675">Receptor</keyword>
<comment type="subcellular location">
    <subcellularLocation>
        <location evidence="1 7">Cell outer membrane</location>
        <topology evidence="1 7">Multi-pass membrane protein</topology>
    </subcellularLocation>
</comment>
<keyword evidence="5 7" id="KW-0472">Membrane</keyword>
<comment type="similarity">
    <text evidence="7">Belongs to the TonB-dependent receptor family.</text>
</comment>
<dbReference type="Gene3D" id="2.170.130.10">
    <property type="entry name" value="TonB-dependent receptor, plug domain"/>
    <property type="match status" value="1"/>
</dbReference>
<evidence type="ECO:0000256" key="5">
    <source>
        <dbReference type="ARBA" id="ARBA00023136"/>
    </source>
</evidence>
<dbReference type="RefSeq" id="WP_303282143.1">
    <property type="nucleotide sequence ID" value="NZ_BAABCZ010000010.1"/>
</dbReference>
<evidence type="ECO:0000256" key="7">
    <source>
        <dbReference type="PROSITE-ProRule" id="PRU01360"/>
    </source>
</evidence>
<protein>
    <submittedName>
        <fullName evidence="9">TonB-dependent receptor</fullName>
    </submittedName>
</protein>
<proteinExistence type="inferred from homology"/>
<sequence>MKKLKTRVKNADNSLCPNFKIKMRLTILFMFSLIFGLQANNSYSQKTKITINIENSSVAEVIDHIELTTDFRFVYKIKFVDIKRNISIKAEQKTIHEILDILFKDTNTDYIIKDTLIVLKQRETIKPAQKERQIQDKIKITGKVLDQSNVPLPGASVLELGTANGAQTNFDGAFTLEVTNPNTILKISYLGYTSVEVPLNGQINIVVNLKESSESLSEIVVVGYGTQRKSDITGSVSSVSRNRLEQVPNTNFTQAIQGAVPGVNIQTTGSSADGDEINILIRGRNSFSNSRNTPLIVLDGVPYNGNMSDINPTDIASIDILKDASSAAIYGSRAANGVILITSKKGVKGQVRFSYDGLYGTEALTEFPKPMSPAEFYNFKRIRDASLLTDSEIELFENGGGTDWLDLATRTGTRQQHTLSASGGGEKTKYYISGSYLDVQGVAVNDQFKRTTLRVNLDTELTDWLKLGTNTQMSFSERDGQNASFGLAYRVNPLTTAFDEDGNLTLDPWPEDIQSQNPLHNLLYKDNYDTYKVFTNNYLDVTLPFIKGLSYRINTGVEFTSINRQQYQGRDTKNGFRDQGRAELEDNISTNVLVENLLNYNNKFGKNTIGVTALYSYQKIKAEIRTLQSRGFPSDDLTWYQAELGAVVEPGYSFSEQITLSSMLRINYNYDDRFLLTFTGRRDGYSGFGENNKWGDFLSGALGWNIHNEAFMKNSIFNTLKVRSSYGLNGNQAIGPYQTLTTLDNRPYLNGSETAIGFIPDDIGNPNLKWESTLMANIGLEYALLNNRISGSIEYYSSKTKDLLLNRTISSVSGDNAIIDNIGELTNTGLELMISGDIISNDDFRWNVSANATWTKNEITELYGDGTDDLENQWFIGRPINVAFDLEFDGVYQIGEDIASSAQPNAQPGFAKIVDQNNDGVIDDEDRAILGNEDPNFFAGFNTTITYKDFSLNIFSQGAFGAIKENDLLKDDVNSDIRRNTIPKNWWTPDNPTNEFWANNIDANLRSVDIYESIDYWRIKDITLSYVLPKIVSENIGIDNLRLYVTGRNLFTITNYTGLDPELTGSRDIPLSKSYVFGVNLSF</sequence>
<dbReference type="Proteomes" id="UP001176891">
    <property type="component" value="Unassembled WGS sequence"/>
</dbReference>
<dbReference type="InterPro" id="IPR037066">
    <property type="entry name" value="Plug_dom_sf"/>
</dbReference>
<dbReference type="InterPro" id="IPR039426">
    <property type="entry name" value="TonB-dep_rcpt-like"/>
</dbReference>
<dbReference type="EMBL" id="JAUOEM010000003">
    <property type="protein sequence ID" value="MDO5987580.1"/>
    <property type="molecule type" value="Genomic_DNA"/>
</dbReference>
<evidence type="ECO:0000256" key="2">
    <source>
        <dbReference type="ARBA" id="ARBA00022448"/>
    </source>
</evidence>
<dbReference type="SUPFAM" id="SSF56935">
    <property type="entry name" value="Porins"/>
    <property type="match status" value="1"/>
</dbReference>
<evidence type="ECO:0000313" key="10">
    <source>
        <dbReference type="Proteomes" id="UP001176891"/>
    </source>
</evidence>
<organism evidence="9 10">
    <name type="scientific">Flavivirga amylovorans</name>
    <dbReference type="NCBI Taxonomy" id="870486"/>
    <lineage>
        <taxon>Bacteria</taxon>
        <taxon>Pseudomonadati</taxon>
        <taxon>Bacteroidota</taxon>
        <taxon>Flavobacteriia</taxon>
        <taxon>Flavobacteriales</taxon>
        <taxon>Flavobacteriaceae</taxon>
        <taxon>Flavivirga</taxon>
    </lineage>
</organism>
<dbReference type="PROSITE" id="PS52016">
    <property type="entry name" value="TONB_DEPENDENT_REC_3"/>
    <property type="match status" value="1"/>
</dbReference>
<dbReference type="SUPFAM" id="SSF49464">
    <property type="entry name" value="Carboxypeptidase regulatory domain-like"/>
    <property type="match status" value="1"/>
</dbReference>
<evidence type="ECO:0000256" key="4">
    <source>
        <dbReference type="ARBA" id="ARBA00022692"/>
    </source>
</evidence>
<keyword evidence="10" id="KW-1185">Reference proteome</keyword>
<comment type="caution">
    <text evidence="9">The sequence shown here is derived from an EMBL/GenBank/DDBJ whole genome shotgun (WGS) entry which is preliminary data.</text>
</comment>
<dbReference type="InterPro" id="IPR036942">
    <property type="entry name" value="Beta-barrel_TonB_sf"/>
</dbReference>
<dbReference type="InterPro" id="IPR012910">
    <property type="entry name" value="Plug_dom"/>
</dbReference>
<name>A0ABT8X1X5_9FLAO</name>
<evidence type="ECO:0000256" key="1">
    <source>
        <dbReference type="ARBA" id="ARBA00004571"/>
    </source>
</evidence>
<evidence type="ECO:0000259" key="8">
    <source>
        <dbReference type="Pfam" id="PF07715"/>
    </source>
</evidence>
<keyword evidence="3 7" id="KW-1134">Transmembrane beta strand</keyword>
<keyword evidence="6 7" id="KW-0998">Cell outer membrane</keyword>